<dbReference type="Gene3D" id="3.40.33.10">
    <property type="entry name" value="CAP"/>
    <property type="match status" value="1"/>
</dbReference>
<keyword evidence="1" id="KW-0732">Signal</keyword>
<dbReference type="InterPro" id="IPR035940">
    <property type="entry name" value="CAP_sf"/>
</dbReference>
<dbReference type="Proteomes" id="UP000650224">
    <property type="component" value="Unassembled WGS sequence"/>
</dbReference>
<evidence type="ECO:0000313" key="3">
    <source>
        <dbReference type="EMBL" id="MBD8029105.1"/>
    </source>
</evidence>
<sequence>MFHSTAKKLGAFAATTLIAATAIQGAVIAPAHAFSSSGMGTSVIREVAQPVAGAPYAEPVHISSDEAYVFGLINDYRAENGIGAISYDTGFANGAAQWAQYLVDQGRGPAHPTGTNFFENVAYAGSLDQAVAVWKTSPAHNDNLLDRRITHAGIGIAQQSNGAYMVVFRGLWEPANAVNSKGAPSW</sequence>
<organism evidence="3 4">
    <name type="scientific">Corynebacterium gallinarum</name>
    <dbReference type="NCBI Taxonomy" id="2762214"/>
    <lineage>
        <taxon>Bacteria</taxon>
        <taxon>Bacillati</taxon>
        <taxon>Actinomycetota</taxon>
        <taxon>Actinomycetes</taxon>
        <taxon>Mycobacteriales</taxon>
        <taxon>Corynebacteriaceae</taxon>
        <taxon>Corynebacterium</taxon>
    </lineage>
</organism>
<keyword evidence="4" id="KW-1185">Reference proteome</keyword>
<proteinExistence type="predicted"/>
<dbReference type="CDD" id="cd05379">
    <property type="entry name" value="CAP_bacterial"/>
    <property type="match status" value="1"/>
</dbReference>
<feature type="domain" description="SCP" evidence="2">
    <location>
        <begin position="71"/>
        <end position="167"/>
    </location>
</feature>
<feature type="signal peptide" evidence="1">
    <location>
        <begin position="1"/>
        <end position="33"/>
    </location>
</feature>
<protein>
    <submittedName>
        <fullName evidence="3">CAP domain-containing protein</fullName>
    </submittedName>
</protein>
<accession>A0A8I0LGS1</accession>
<dbReference type="AlphaFoldDB" id="A0A8I0LGS1"/>
<feature type="chain" id="PRO_5039700552" evidence="1">
    <location>
        <begin position="34"/>
        <end position="186"/>
    </location>
</feature>
<comment type="caution">
    <text evidence="3">The sequence shown here is derived from an EMBL/GenBank/DDBJ whole genome shotgun (WGS) entry which is preliminary data.</text>
</comment>
<dbReference type="EMBL" id="JACSPR010000001">
    <property type="protein sequence ID" value="MBD8029105.1"/>
    <property type="molecule type" value="Genomic_DNA"/>
</dbReference>
<reference evidence="3 4" key="1">
    <citation type="submission" date="2020-08" db="EMBL/GenBank/DDBJ databases">
        <title>A Genomic Blueprint of the Chicken Gut Microbiome.</title>
        <authorList>
            <person name="Gilroy R."/>
            <person name="Ravi A."/>
            <person name="Getino M."/>
            <person name="Pursley I."/>
            <person name="Horton D.L."/>
            <person name="Alikhan N.-F."/>
            <person name="Baker D."/>
            <person name="Gharbi K."/>
            <person name="Hall N."/>
            <person name="Watson M."/>
            <person name="Adriaenssens E.M."/>
            <person name="Foster-Nyarko E."/>
            <person name="Jarju S."/>
            <person name="Secka A."/>
            <person name="Antonio M."/>
            <person name="Oren A."/>
            <person name="Chaudhuri R."/>
            <person name="La Ragione R.M."/>
            <person name="Hildebrand F."/>
            <person name="Pallen M.J."/>
        </authorList>
    </citation>
    <scope>NUCLEOTIDE SEQUENCE [LARGE SCALE GENOMIC DNA]</scope>
    <source>
        <strain evidence="3 4">Sa1YVA5</strain>
    </source>
</reference>
<gene>
    <name evidence="3" type="ORF">H9627_01970</name>
</gene>
<name>A0A8I0LGS1_9CORY</name>
<evidence type="ECO:0000259" key="2">
    <source>
        <dbReference type="Pfam" id="PF00188"/>
    </source>
</evidence>
<evidence type="ECO:0000256" key="1">
    <source>
        <dbReference type="SAM" id="SignalP"/>
    </source>
</evidence>
<evidence type="ECO:0000313" key="4">
    <source>
        <dbReference type="Proteomes" id="UP000650224"/>
    </source>
</evidence>
<dbReference type="SUPFAM" id="SSF55797">
    <property type="entry name" value="PR-1-like"/>
    <property type="match status" value="1"/>
</dbReference>
<dbReference type="Pfam" id="PF00188">
    <property type="entry name" value="CAP"/>
    <property type="match status" value="1"/>
</dbReference>
<dbReference type="RefSeq" id="WP_191732335.1">
    <property type="nucleotide sequence ID" value="NZ_JACSPR010000001.1"/>
</dbReference>
<dbReference type="InterPro" id="IPR014044">
    <property type="entry name" value="CAP_dom"/>
</dbReference>